<keyword evidence="5" id="KW-0539">Nucleus</keyword>
<evidence type="ECO:0000256" key="3">
    <source>
        <dbReference type="ARBA" id="ARBA00022771"/>
    </source>
</evidence>
<evidence type="ECO:0000313" key="7">
    <source>
        <dbReference type="EMBL" id="EXU94490.1"/>
    </source>
</evidence>
<feature type="chain" id="PRO_5001474948" evidence="6">
    <location>
        <begin position="18"/>
        <end position="263"/>
    </location>
</feature>
<accession>A0A014QPC7</accession>
<protein>
    <submittedName>
        <fullName evidence="7">Uncharacterized protein</fullName>
    </submittedName>
</protein>
<keyword evidence="2" id="KW-0479">Metal-binding</keyword>
<comment type="caution">
    <text evidence="7">The sequence shown here is derived from an EMBL/GenBank/DDBJ whole genome shotgun (WGS) entry which is preliminary data.</text>
</comment>
<proteinExistence type="predicted"/>
<evidence type="ECO:0000256" key="4">
    <source>
        <dbReference type="ARBA" id="ARBA00022833"/>
    </source>
</evidence>
<keyword evidence="6" id="KW-0732">Signal</keyword>
<evidence type="ECO:0000256" key="5">
    <source>
        <dbReference type="ARBA" id="ARBA00023242"/>
    </source>
</evidence>
<dbReference type="PANTHER" id="PTHR46481">
    <property type="entry name" value="ZINC FINGER BED DOMAIN-CONTAINING PROTEIN 4"/>
    <property type="match status" value="1"/>
</dbReference>
<dbReference type="InterPro" id="IPR052035">
    <property type="entry name" value="ZnF_BED_domain_contain"/>
</dbReference>
<organism evidence="7 8">
    <name type="scientific">Metarhizium robertsii</name>
    <dbReference type="NCBI Taxonomy" id="568076"/>
    <lineage>
        <taxon>Eukaryota</taxon>
        <taxon>Fungi</taxon>
        <taxon>Dikarya</taxon>
        <taxon>Ascomycota</taxon>
        <taxon>Pezizomycotina</taxon>
        <taxon>Sordariomycetes</taxon>
        <taxon>Hypocreomycetidae</taxon>
        <taxon>Hypocreales</taxon>
        <taxon>Clavicipitaceae</taxon>
        <taxon>Metarhizium</taxon>
    </lineage>
</organism>
<gene>
    <name evidence="7" type="ORF">X797_012438</name>
</gene>
<sequence>MLTRLLVAFAAAASALSGCDKNNDNKTVAKNVTALAPAQPQSKILITAKGTIRQLHAASFRVPRNVHELYPILVTGSGGSQSHLDSLPDMFEANINNGYGTEHGTHPSNLYLRRILDLHDASLAKEVLWSRQSVRNTVRKLFEAKKGAISTQLRNAVTMISFSFDMWTSPNRYVLFGLHAHYLDASYKVQSRLRALRQALRRVWGSHSGDSQATTIYGVLGEYGIRDRIGAGVCDNASSNIDNNKNKKNNDHMTTAVASDYRL</sequence>
<name>A0A014QPC7_9HYPO</name>
<dbReference type="SUPFAM" id="SSF53098">
    <property type="entry name" value="Ribonuclease H-like"/>
    <property type="match status" value="1"/>
</dbReference>
<dbReference type="HOGENOM" id="CLU_1057997_0_0_1"/>
<dbReference type="InterPro" id="IPR012337">
    <property type="entry name" value="RNaseH-like_sf"/>
</dbReference>
<keyword evidence="4" id="KW-0862">Zinc</keyword>
<dbReference type="GO" id="GO:0008270">
    <property type="term" value="F:zinc ion binding"/>
    <property type="evidence" value="ECO:0007669"/>
    <property type="project" value="UniProtKB-KW"/>
</dbReference>
<dbReference type="AlphaFoldDB" id="A0A014QPC7"/>
<feature type="signal peptide" evidence="6">
    <location>
        <begin position="1"/>
        <end position="17"/>
    </location>
</feature>
<reference evidence="7 8" key="1">
    <citation type="submission" date="2014-02" db="EMBL/GenBank/DDBJ databases">
        <title>The genome sequence of the entomopathogenic fungus Metarhizium robertsii ARSEF 2575.</title>
        <authorList>
            <person name="Giuliano Garisto Donzelli B."/>
            <person name="Roe B.A."/>
            <person name="Macmil S.L."/>
            <person name="Krasnoff S.B."/>
            <person name="Gibson D.M."/>
        </authorList>
    </citation>
    <scope>NUCLEOTIDE SEQUENCE [LARGE SCALE GENOMIC DNA]</scope>
    <source>
        <strain evidence="7 8">ARSEF 2575</strain>
    </source>
</reference>
<dbReference type="Proteomes" id="UP000030151">
    <property type="component" value="Unassembled WGS sequence"/>
</dbReference>
<evidence type="ECO:0000256" key="2">
    <source>
        <dbReference type="ARBA" id="ARBA00022723"/>
    </source>
</evidence>
<evidence type="ECO:0000313" key="8">
    <source>
        <dbReference type="Proteomes" id="UP000030151"/>
    </source>
</evidence>
<evidence type="ECO:0000256" key="6">
    <source>
        <dbReference type="SAM" id="SignalP"/>
    </source>
</evidence>
<dbReference type="GO" id="GO:0005634">
    <property type="term" value="C:nucleus"/>
    <property type="evidence" value="ECO:0007669"/>
    <property type="project" value="UniProtKB-SubCell"/>
</dbReference>
<dbReference type="EMBL" id="JELW01000306">
    <property type="protein sequence ID" value="EXU94490.1"/>
    <property type="molecule type" value="Genomic_DNA"/>
</dbReference>
<keyword evidence="3" id="KW-0863">Zinc-finger</keyword>
<dbReference type="PANTHER" id="PTHR46481:SF10">
    <property type="entry name" value="ZINC FINGER BED DOMAIN-CONTAINING PROTEIN 39"/>
    <property type="match status" value="1"/>
</dbReference>
<evidence type="ECO:0000256" key="1">
    <source>
        <dbReference type="ARBA" id="ARBA00004123"/>
    </source>
</evidence>
<comment type="subcellular location">
    <subcellularLocation>
        <location evidence="1">Nucleus</location>
    </subcellularLocation>
</comment>
<dbReference type="PROSITE" id="PS51257">
    <property type="entry name" value="PROKAR_LIPOPROTEIN"/>
    <property type="match status" value="1"/>
</dbReference>